<dbReference type="RefSeq" id="WP_073059827.1">
    <property type="nucleotide sequence ID" value="NZ_FQUS01000003.1"/>
</dbReference>
<dbReference type="OrthoDB" id="1525017at2"/>
<keyword evidence="2" id="KW-1185">Reference proteome</keyword>
<gene>
    <name evidence="1" type="ORF">SAMN05443144_103232</name>
</gene>
<reference evidence="1 2" key="1">
    <citation type="submission" date="2016-11" db="EMBL/GenBank/DDBJ databases">
        <authorList>
            <person name="Jaros S."/>
            <person name="Januszkiewicz K."/>
            <person name="Wedrychowicz H."/>
        </authorList>
    </citation>
    <scope>NUCLEOTIDE SEQUENCE [LARGE SCALE GENOMIC DNA]</scope>
    <source>
        <strain evidence="1 2">DSM 21986</strain>
    </source>
</reference>
<sequence>MSSVSMYLVFGPAGTLRRMPAQLFSSIEPKYTYKYDSSDHNDEVHVAVFEEYEKQINASVTLTCIVEITGKQNRFILKKTGGRMGFRGSSLDEEKRTIDDEVTDFILDFAKRFGLTVQKEQDQETEEEDSK</sequence>
<dbReference type="AlphaFoldDB" id="A0A1M4WJ00"/>
<dbReference type="Proteomes" id="UP000184041">
    <property type="component" value="Unassembled WGS sequence"/>
</dbReference>
<evidence type="ECO:0000313" key="2">
    <source>
        <dbReference type="Proteomes" id="UP000184041"/>
    </source>
</evidence>
<proteinExistence type="predicted"/>
<organism evidence="1 2">
    <name type="scientific">Fodinibius roseus</name>
    <dbReference type="NCBI Taxonomy" id="1194090"/>
    <lineage>
        <taxon>Bacteria</taxon>
        <taxon>Pseudomonadati</taxon>
        <taxon>Balneolota</taxon>
        <taxon>Balneolia</taxon>
        <taxon>Balneolales</taxon>
        <taxon>Balneolaceae</taxon>
        <taxon>Fodinibius</taxon>
    </lineage>
</organism>
<evidence type="ECO:0000313" key="1">
    <source>
        <dbReference type="EMBL" id="SHE81167.1"/>
    </source>
</evidence>
<dbReference type="EMBL" id="FQUS01000003">
    <property type="protein sequence ID" value="SHE81167.1"/>
    <property type="molecule type" value="Genomic_DNA"/>
</dbReference>
<protein>
    <submittedName>
        <fullName evidence="1">Uncharacterized protein</fullName>
    </submittedName>
</protein>
<accession>A0A1M4WJ00</accession>
<name>A0A1M4WJ00_9BACT</name>
<dbReference type="STRING" id="1194090.SAMN05443144_103232"/>